<accession>A0A2W5NJ11</accession>
<protein>
    <submittedName>
        <fullName evidence="1">Uncharacterized protein</fullName>
    </submittedName>
</protein>
<evidence type="ECO:0000313" key="1">
    <source>
        <dbReference type="EMBL" id="PZQ52488.1"/>
    </source>
</evidence>
<dbReference type="Proteomes" id="UP000249185">
    <property type="component" value="Unassembled WGS sequence"/>
</dbReference>
<organism evidence="1 2">
    <name type="scientific">Rhodovulum sulfidophilum</name>
    <name type="common">Rhodobacter sulfidophilus</name>
    <dbReference type="NCBI Taxonomy" id="35806"/>
    <lineage>
        <taxon>Bacteria</taxon>
        <taxon>Pseudomonadati</taxon>
        <taxon>Pseudomonadota</taxon>
        <taxon>Alphaproteobacteria</taxon>
        <taxon>Rhodobacterales</taxon>
        <taxon>Paracoccaceae</taxon>
        <taxon>Rhodovulum</taxon>
    </lineage>
</organism>
<comment type="caution">
    <text evidence="1">The sequence shown here is derived from an EMBL/GenBank/DDBJ whole genome shotgun (WGS) entry which is preliminary data.</text>
</comment>
<dbReference type="EMBL" id="QFPW01000001">
    <property type="protein sequence ID" value="PZQ52488.1"/>
    <property type="molecule type" value="Genomic_DNA"/>
</dbReference>
<proteinExistence type="predicted"/>
<name>A0A2W5NJ11_RHOSU</name>
<gene>
    <name evidence="1" type="ORF">DI556_02225</name>
</gene>
<evidence type="ECO:0000313" key="2">
    <source>
        <dbReference type="Proteomes" id="UP000249185"/>
    </source>
</evidence>
<sequence>METVNPMPKDEADPVTDTASAQLRADLRTLAADLETLKADMTALGKNQVDRVKANVVGMDQSLGDQLSEKPLRTLAVTFAAGYLFAAITR</sequence>
<dbReference type="AlphaFoldDB" id="A0A2W5NJ11"/>
<reference evidence="1 2" key="1">
    <citation type="submission" date="2017-08" db="EMBL/GenBank/DDBJ databases">
        <title>Infants hospitalized years apart are colonized by the same room-sourced microbial strains.</title>
        <authorList>
            <person name="Brooks B."/>
            <person name="Olm M.R."/>
            <person name="Firek B.A."/>
            <person name="Baker R."/>
            <person name="Thomas B.C."/>
            <person name="Morowitz M.J."/>
            <person name="Banfield J.F."/>
        </authorList>
    </citation>
    <scope>NUCLEOTIDE SEQUENCE [LARGE SCALE GENOMIC DNA]</scope>
    <source>
        <strain evidence="1">S2_005_002_R2_34</strain>
    </source>
</reference>